<dbReference type="RefSeq" id="WP_147064049.1">
    <property type="nucleotide sequence ID" value="NZ_BAAARO010000008.1"/>
</dbReference>
<dbReference type="OrthoDB" id="9778153at2"/>
<proteinExistence type="predicted"/>
<comment type="caution">
    <text evidence="1">The sequence shown here is derived from an EMBL/GenBank/DDBJ whole genome shotgun (WGS) entry which is preliminary data.</text>
</comment>
<keyword evidence="2" id="KW-1185">Reference proteome</keyword>
<reference evidence="1 2" key="1">
    <citation type="submission" date="2019-07" db="EMBL/GenBank/DDBJ databases">
        <title>Whole genome shotgun sequence of Terrabacter aerolatus NBRC 106305.</title>
        <authorList>
            <person name="Hosoyama A."/>
            <person name="Uohara A."/>
            <person name="Ohji S."/>
            <person name="Ichikawa N."/>
        </authorList>
    </citation>
    <scope>NUCLEOTIDE SEQUENCE [LARGE SCALE GENOMIC DNA]</scope>
    <source>
        <strain evidence="1 2">NBRC 106305</strain>
    </source>
</reference>
<gene>
    <name evidence="1" type="ORF">TAE01_10270</name>
</gene>
<name>A0A512CYG2_9MICO</name>
<protein>
    <submittedName>
        <fullName evidence="1">Uncharacterized protein</fullName>
    </submittedName>
</protein>
<accession>A0A512CYG2</accession>
<evidence type="ECO:0000313" key="1">
    <source>
        <dbReference type="EMBL" id="GEO29217.1"/>
    </source>
</evidence>
<dbReference type="Proteomes" id="UP000321534">
    <property type="component" value="Unassembled WGS sequence"/>
</dbReference>
<organism evidence="1 2">
    <name type="scientific">Terrabacter aerolatus</name>
    <dbReference type="NCBI Taxonomy" id="422442"/>
    <lineage>
        <taxon>Bacteria</taxon>
        <taxon>Bacillati</taxon>
        <taxon>Actinomycetota</taxon>
        <taxon>Actinomycetes</taxon>
        <taxon>Micrococcales</taxon>
        <taxon>Intrasporangiaceae</taxon>
        <taxon>Terrabacter</taxon>
    </lineage>
</organism>
<evidence type="ECO:0000313" key="2">
    <source>
        <dbReference type="Proteomes" id="UP000321534"/>
    </source>
</evidence>
<dbReference type="EMBL" id="BJYX01000003">
    <property type="protein sequence ID" value="GEO29217.1"/>
    <property type="molecule type" value="Genomic_DNA"/>
</dbReference>
<sequence length="286" mass="30160">MSRTPFAPLFDHLVDDAAVFPPGLAPLDRAVREHLDRRTGPYAAHIGPLLVPAAAEAELATLAAADPRTADHPLAVSLVVRPGNPVQPLVEALASLRDDERVLVTAAELGWSPEWRQVLAAEVPVVVEVGLGHEQARGLDDIAAAVDEEHDVTAKFRTGATPTWAWPDEASLGAFLDAVVLHGLAFKLTGGLHHATRGDHAGEPMHGLLNVLLATHEALGGAEAHELAGVLARRDTEVLVTALSSLTTDDAEQVRESLTAYGCCGVLDPLTELEALGLITTEESHA</sequence>
<dbReference type="AlphaFoldDB" id="A0A512CYG2"/>